<organism evidence="5 6">
    <name type="scientific">Prauserella marina</name>
    <dbReference type="NCBI Taxonomy" id="530584"/>
    <lineage>
        <taxon>Bacteria</taxon>
        <taxon>Bacillati</taxon>
        <taxon>Actinomycetota</taxon>
        <taxon>Actinomycetes</taxon>
        <taxon>Pseudonocardiales</taxon>
        <taxon>Pseudonocardiaceae</taxon>
        <taxon>Prauserella</taxon>
    </lineage>
</organism>
<proteinExistence type="predicted"/>
<evidence type="ECO:0000256" key="2">
    <source>
        <dbReference type="ARBA" id="ARBA00022692"/>
    </source>
</evidence>
<dbReference type="Gene3D" id="1.20.1250.20">
    <property type="entry name" value="MFS general substrate transporter like domains"/>
    <property type="match status" value="2"/>
</dbReference>
<dbReference type="AlphaFoldDB" id="A0A222VM53"/>
<dbReference type="InterPro" id="IPR051788">
    <property type="entry name" value="MFS_Transporter"/>
</dbReference>
<comment type="subcellular location">
    <subcellularLocation>
        <location evidence="1">Cell membrane</location>
        <topology evidence="1">Multi-pass membrane protein</topology>
    </subcellularLocation>
</comment>
<keyword evidence="6" id="KW-1185">Reference proteome</keyword>
<accession>A0A222VM53</accession>
<dbReference type="PANTHER" id="PTHR23514:SF13">
    <property type="entry name" value="INNER MEMBRANE PROTEIN YBJJ"/>
    <property type="match status" value="1"/>
</dbReference>
<keyword evidence="4" id="KW-0472">Membrane</keyword>
<dbReference type="InterPro" id="IPR020846">
    <property type="entry name" value="MFS_dom"/>
</dbReference>
<dbReference type="Pfam" id="PF07690">
    <property type="entry name" value="MFS_1"/>
    <property type="match status" value="2"/>
</dbReference>
<dbReference type="PROSITE" id="PS50850">
    <property type="entry name" value="MFS"/>
    <property type="match status" value="1"/>
</dbReference>
<evidence type="ECO:0000256" key="3">
    <source>
        <dbReference type="ARBA" id="ARBA00022989"/>
    </source>
</evidence>
<keyword evidence="2" id="KW-0812">Transmembrane</keyword>
<dbReference type="OrthoDB" id="151222at2"/>
<dbReference type="SUPFAM" id="SSF103473">
    <property type="entry name" value="MFS general substrate transporter"/>
    <property type="match status" value="1"/>
</dbReference>
<dbReference type="InterPro" id="IPR036259">
    <property type="entry name" value="MFS_trans_sf"/>
</dbReference>
<reference evidence="5 6" key="1">
    <citation type="submission" date="2016-10" db="EMBL/GenBank/DDBJ databases">
        <authorList>
            <person name="de Groot N.N."/>
        </authorList>
    </citation>
    <scope>NUCLEOTIDE SEQUENCE [LARGE SCALE GENOMIC DNA]</scope>
    <source>
        <strain evidence="5 6">CGMCC 4.5506</strain>
    </source>
</reference>
<dbReference type="CDD" id="cd17393">
    <property type="entry name" value="MFS_MosC_like"/>
    <property type="match status" value="1"/>
</dbReference>
<evidence type="ECO:0000256" key="4">
    <source>
        <dbReference type="ARBA" id="ARBA00023136"/>
    </source>
</evidence>
<evidence type="ECO:0000313" key="5">
    <source>
        <dbReference type="EMBL" id="SDC01181.1"/>
    </source>
</evidence>
<dbReference type="InterPro" id="IPR011701">
    <property type="entry name" value="MFS"/>
</dbReference>
<dbReference type="EMBL" id="FMZE01000001">
    <property type="protein sequence ID" value="SDC01181.1"/>
    <property type="molecule type" value="Genomic_DNA"/>
</dbReference>
<name>A0A222VM53_9PSEU</name>
<dbReference type="Proteomes" id="UP000199494">
    <property type="component" value="Unassembled WGS sequence"/>
</dbReference>
<dbReference type="STRING" id="530584.SAMN05421630_10153"/>
<keyword evidence="3" id="KW-1133">Transmembrane helix</keyword>
<evidence type="ECO:0000313" key="6">
    <source>
        <dbReference type="Proteomes" id="UP000199494"/>
    </source>
</evidence>
<dbReference type="GO" id="GO:0022857">
    <property type="term" value="F:transmembrane transporter activity"/>
    <property type="evidence" value="ECO:0007669"/>
    <property type="project" value="InterPro"/>
</dbReference>
<evidence type="ECO:0000256" key="1">
    <source>
        <dbReference type="ARBA" id="ARBA00004651"/>
    </source>
</evidence>
<dbReference type="GO" id="GO:0005886">
    <property type="term" value="C:plasma membrane"/>
    <property type="evidence" value="ECO:0007669"/>
    <property type="project" value="UniProtKB-SubCell"/>
</dbReference>
<dbReference type="PANTHER" id="PTHR23514">
    <property type="entry name" value="BYPASS OF STOP CODON PROTEIN 6"/>
    <property type="match status" value="1"/>
</dbReference>
<sequence>MSQRLSVIVVFALNGATLGSWAPRTPALSEQIGAGPGALGLALLGASIGMLSAATVSGRLVERFGPRAVVIVSGVAICAVLPAIGGAQSVPWLAVALVGLGASSGALDVSMNIAGVAVERARNKPTMPLFHAWFSFGALAGSGGAALAATLGASPLRHLTVAAAAGLVMLAAVALRVPGLSPRAARVAGPRKASGPALVKRPALWLLALVALCSAIAEGTSSDWSALLLTSEQGAGEGAAALAYAGFALAMAFARLGGSWLQTRFGPARVLATGAALAAVGLTVAAIVAVPAVSYAGFALAGGGLAACFPVALGLAGEAGKRADNSGGEREVAFVTAIAYTGFLAGPPVIGGIAHLTSLSVSFVVAGVVAAVIAPAAVGATRLAAKERAARERLGALR</sequence>
<dbReference type="KEGG" id="pmad:BAY61_08475"/>
<gene>
    <name evidence="5" type="ORF">SAMN05421630_10153</name>
</gene>
<dbReference type="RefSeq" id="WP_091794741.1">
    <property type="nucleotide sequence ID" value="NZ_CP016353.1"/>
</dbReference>
<protein>
    <submittedName>
        <fullName evidence="5">Fucose permease</fullName>
    </submittedName>
</protein>